<dbReference type="RefSeq" id="WP_230755151.1">
    <property type="nucleotide sequence ID" value="NZ_JAINWA010000003.1"/>
</dbReference>
<dbReference type="AlphaFoldDB" id="A0AAE3EJ18"/>
<evidence type="ECO:0000313" key="1">
    <source>
        <dbReference type="EMBL" id="MCD1654681.1"/>
    </source>
</evidence>
<comment type="caution">
    <text evidence="1">The sequence shown here is derived from an EMBL/GenBank/DDBJ whole genome shotgun (WGS) entry which is preliminary data.</text>
</comment>
<dbReference type="Proteomes" id="UP001198163">
    <property type="component" value="Unassembled WGS sequence"/>
</dbReference>
<protein>
    <submittedName>
        <fullName evidence="1">PilZ domain-containing protein</fullName>
    </submittedName>
</protein>
<gene>
    <name evidence="1" type="ORF">K7J14_08180</name>
</gene>
<keyword evidence="2" id="KW-1185">Reference proteome</keyword>
<evidence type="ECO:0000313" key="2">
    <source>
        <dbReference type="Proteomes" id="UP001198163"/>
    </source>
</evidence>
<sequence>MYIALLILIAVIFLSVIAFLLTERGKNLREKILFFSAGLDSGFKPGQILLLLKVGEYAELENLQSLFWSLPALDRCIAEIVRRAHQRGTENTEEHQSLMARLYSYRTEVELEQSRKKRGLESTRDIQVGQKVRILLPGVGVFSSKVVKNNSRDLVFDYPSSPKIQATSIDWANRNISVYFWRHEDAGYVFDTVVLPDPLSAGRAILHAAHSFQLVRSQKRKSVRAKCSIYAQLYLVKPGETLNSSLEGDPGMKCLLEDLSEDGAMFVVGGRR</sequence>
<accession>A0AAE3EJ18</accession>
<proteinExistence type="predicted"/>
<organism evidence="1 2">
    <name type="scientific">Teretinema zuelzerae</name>
    <dbReference type="NCBI Taxonomy" id="156"/>
    <lineage>
        <taxon>Bacteria</taxon>
        <taxon>Pseudomonadati</taxon>
        <taxon>Spirochaetota</taxon>
        <taxon>Spirochaetia</taxon>
        <taxon>Spirochaetales</taxon>
        <taxon>Treponemataceae</taxon>
        <taxon>Teretinema</taxon>
    </lineage>
</organism>
<name>A0AAE3EJ18_9SPIR</name>
<reference evidence="1" key="1">
    <citation type="submission" date="2021-08" db="EMBL/GenBank/DDBJ databases">
        <title>Comparative analyses of Brucepasteria parasyntrophica and Teretinema zuelzerae.</title>
        <authorList>
            <person name="Song Y."/>
            <person name="Brune A."/>
        </authorList>
    </citation>
    <scope>NUCLEOTIDE SEQUENCE</scope>
    <source>
        <strain evidence="1">DSM 1903</strain>
    </source>
</reference>
<dbReference type="EMBL" id="JAINWA010000003">
    <property type="protein sequence ID" value="MCD1654681.1"/>
    <property type="molecule type" value="Genomic_DNA"/>
</dbReference>